<evidence type="ECO:0000256" key="1">
    <source>
        <dbReference type="SAM" id="MobiDB-lite"/>
    </source>
</evidence>
<reference evidence="3" key="1">
    <citation type="submission" date="2019-02" db="EMBL/GenBank/DDBJ databases">
        <title>FDA dAtabase for Regulatory Grade micrObial Sequences (FDA-ARGOS): Supporting development and validation of Infectious Disease Dx tests.</title>
        <authorList>
            <person name="Duncan R."/>
            <person name="Fisher C."/>
            <person name="Tallon L."/>
            <person name="Sadzewicz L."/>
            <person name="Sengamalay N."/>
            <person name="Ott S."/>
            <person name="Godinez A."/>
            <person name="Nagaraj S."/>
            <person name="Vavikolanu K."/>
            <person name="Vyas G."/>
            <person name="Nadendla S."/>
            <person name="Aluvathingal J."/>
            <person name="Sichtig H."/>
        </authorList>
    </citation>
    <scope>NUCLEOTIDE SEQUENCE [LARGE SCALE GENOMIC DNA]</scope>
    <source>
        <strain evidence="3">FDAARGOS_360</strain>
    </source>
</reference>
<gene>
    <name evidence="2" type="ORF">CGC20_38695</name>
</gene>
<comment type="caution">
    <text evidence="2">The sequence shown here is derived from an EMBL/GenBank/DDBJ whole genome shotgun (WGS) entry which is preliminary data.</text>
</comment>
<sequence length="239" mass="26144">MAPLMVDGEATFVSLTPTGKRGRAAHERVYAGSERDRVSKKNRILGWLHVLQSRLPSTTNHYWSASTPLDGLITPSNGGRIGVGAKGLPRRLRNRNLAWAAGDRARKPLRFMLEGDATSAQLCRDPSGRFQQPPTPDKLESPERAQRATAFQENAPRCATETWRSFIELAAQGLGINAQPHSRHPHLVARDSLVPESKSSVEVFARQLYLEEQASAGIEAAGPQDKPQSPRQQASATAL</sequence>
<feature type="compositionally biased region" description="Polar residues" evidence="1">
    <location>
        <begin position="226"/>
        <end position="239"/>
    </location>
</feature>
<evidence type="ECO:0000313" key="3">
    <source>
        <dbReference type="Proteomes" id="UP000318821"/>
    </source>
</evidence>
<dbReference type="EMBL" id="RHLD01000042">
    <property type="protein sequence ID" value="TPP53500.1"/>
    <property type="molecule type" value="Genomic_DNA"/>
</dbReference>
<accession>A0A504Y5C1</accession>
<dbReference type="Proteomes" id="UP000318821">
    <property type="component" value="Unassembled WGS sequence"/>
</dbReference>
<feature type="region of interest" description="Disordered" evidence="1">
    <location>
        <begin position="216"/>
        <end position="239"/>
    </location>
</feature>
<dbReference type="AlphaFoldDB" id="A0A504Y5C1"/>
<proteinExistence type="predicted"/>
<name>A0A504Y5C1_LEIDO</name>
<protein>
    <submittedName>
        <fullName evidence="2">Uncharacterized protein</fullName>
    </submittedName>
</protein>
<evidence type="ECO:0000313" key="2">
    <source>
        <dbReference type="EMBL" id="TPP53500.1"/>
    </source>
</evidence>
<organism evidence="2 3">
    <name type="scientific">Leishmania donovani</name>
    <dbReference type="NCBI Taxonomy" id="5661"/>
    <lineage>
        <taxon>Eukaryota</taxon>
        <taxon>Discoba</taxon>
        <taxon>Euglenozoa</taxon>
        <taxon>Kinetoplastea</taxon>
        <taxon>Metakinetoplastina</taxon>
        <taxon>Trypanosomatida</taxon>
        <taxon>Trypanosomatidae</taxon>
        <taxon>Leishmaniinae</taxon>
        <taxon>Leishmania</taxon>
    </lineage>
</organism>